<name>U9T190_RHIID</name>
<proteinExistence type="predicted"/>
<protein>
    <submittedName>
        <fullName evidence="1">Uncharacterized protein</fullName>
    </submittedName>
</protein>
<reference evidence="1" key="1">
    <citation type="submission" date="2013-07" db="EMBL/GenBank/DDBJ databases">
        <title>The genome of an arbuscular mycorrhizal fungus provides insights into the evolution of the oldest plant symbiosis.</title>
        <authorList>
            <consortium name="DOE Joint Genome Institute"/>
            <person name="Tisserant E."/>
            <person name="Malbreil M."/>
            <person name="Kuo A."/>
            <person name="Kohler A."/>
            <person name="Symeonidi A."/>
            <person name="Balestrini R."/>
            <person name="Charron P."/>
            <person name="Duensing N."/>
            <person name="Frei-dit-Frey N."/>
            <person name="Gianinazzi-Pearson V."/>
            <person name="Gilbert B."/>
            <person name="Handa Y."/>
            <person name="Hijri M."/>
            <person name="Kaul R."/>
            <person name="Kawaguchi M."/>
            <person name="Krajinski F."/>
            <person name="Lammers P."/>
            <person name="Lapierre D."/>
            <person name="Masclaux F.G."/>
            <person name="Murat C."/>
            <person name="Morin E."/>
            <person name="Ndikumana S."/>
            <person name="Pagni M."/>
            <person name="Petitpierre D."/>
            <person name="Requena N."/>
            <person name="Rosikiewicz P."/>
            <person name="Riley R."/>
            <person name="Saito K."/>
            <person name="San Clemente H."/>
            <person name="Shapiro H."/>
            <person name="van Tuinen D."/>
            <person name="Becard G."/>
            <person name="Bonfante P."/>
            <person name="Paszkowski U."/>
            <person name="Shachar-Hill Y."/>
            <person name="Young J.P."/>
            <person name="Sanders I.R."/>
            <person name="Henrissat B."/>
            <person name="Rensing S.A."/>
            <person name="Grigoriev I.V."/>
            <person name="Corradi N."/>
            <person name="Roux C."/>
            <person name="Martin F."/>
        </authorList>
    </citation>
    <scope>NUCLEOTIDE SEQUENCE</scope>
    <source>
        <strain evidence="1">DAOM 197198</strain>
    </source>
</reference>
<gene>
    <name evidence="1" type="ORF">GLOINDRAFT_6971</name>
</gene>
<dbReference type="AlphaFoldDB" id="U9T190"/>
<evidence type="ECO:0000313" key="1">
    <source>
        <dbReference type="EMBL" id="ESA01969.1"/>
    </source>
</evidence>
<dbReference type="EMBL" id="KI296063">
    <property type="protein sequence ID" value="ESA01969.1"/>
    <property type="molecule type" value="Genomic_DNA"/>
</dbReference>
<sequence length="53" mass="6123">MCPRCNIFGSAATIIEMIEQSIMELKIIYKFKPNNEMSNIKTVNIDFIKTKVL</sequence>
<accession>U9T190</accession>
<dbReference type="HOGENOM" id="CLU_3069902_0_0_1"/>
<organism evidence="1">
    <name type="scientific">Rhizophagus irregularis (strain DAOM 181602 / DAOM 197198 / MUCL 43194)</name>
    <name type="common">Arbuscular mycorrhizal fungus</name>
    <name type="synonym">Glomus intraradices</name>
    <dbReference type="NCBI Taxonomy" id="747089"/>
    <lineage>
        <taxon>Eukaryota</taxon>
        <taxon>Fungi</taxon>
        <taxon>Fungi incertae sedis</taxon>
        <taxon>Mucoromycota</taxon>
        <taxon>Glomeromycotina</taxon>
        <taxon>Glomeromycetes</taxon>
        <taxon>Glomerales</taxon>
        <taxon>Glomeraceae</taxon>
        <taxon>Rhizophagus</taxon>
    </lineage>
</organism>